<feature type="region of interest" description="Disordered" evidence="1">
    <location>
        <begin position="1"/>
        <end position="45"/>
    </location>
</feature>
<organism evidence="2 3">
    <name type="scientific">Phyllachora maydis</name>
    <dbReference type="NCBI Taxonomy" id="1825666"/>
    <lineage>
        <taxon>Eukaryota</taxon>
        <taxon>Fungi</taxon>
        <taxon>Dikarya</taxon>
        <taxon>Ascomycota</taxon>
        <taxon>Pezizomycotina</taxon>
        <taxon>Sordariomycetes</taxon>
        <taxon>Sordariomycetidae</taxon>
        <taxon>Phyllachorales</taxon>
        <taxon>Phyllachoraceae</taxon>
        <taxon>Phyllachora</taxon>
    </lineage>
</organism>
<dbReference type="AlphaFoldDB" id="A0AAD9IC85"/>
<evidence type="ECO:0000313" key="2">
    <source>
        <dbReference type="EMBL" id="KAK2074801.1"/>
    </source>
</evidence>
<dbReference type="Proteomes" id="UP001217918">
    <property type="component" value="Unassembled WGS sequence"/>
</dbReference>
<protein>
    <submittedName>
        <fullName evidence="2">Uncharacterized protein</fullName>
    </submittedName>
</protein>
<feature type="compositionally biased region" description="Basic residues" evidence="1">
    <location>
        <begin position="10"/>
        <end position="24"/>
    </location>
</feature>
<proteinExistence type="predicted"/>
<evidence type="ECO:0000313" key="3">
    <source>
        <dbReference type="Proteomes" id="UP001217918"/>
    </source>
</evidence>
<accession>A0AAD9IC85</accession>
<evidence type="ECO:0000256" key="1">
    <source>
        <dbReference type="SAM" id="MobiDB-lite"/>
    </source>
</evidence>
<dbReference type="EMBL" id="JAQQPM010000008">
    <property type="protein sequence ID" value="KAK2074801.1"/>
    <property type="molecule type" value="Genomic_DNA"/>
</dbReference>
<gene>
    <name evidence="2" type="ORF">P8C59_008979</name>
</gene>
<name>A0AAD9IC85_9PEZI</name>
<reference evidence="2" key="1">
    <citation type="journal article" date="2023" name="Mol. Plant Microbe Interact.">
        <title>Elucidating the Obligate Nature and Biological Capacity of an Invasive Fungal Corn Pathogen.</title>
        <authorList>
            <person name="MacCready J.S."/>
            <person name="Roggenkamp E.M."/>
            <person name="Gdanetz K."/>
            <person name="Chilvers M.I."/>
        </authorList>
    </citation>
    <scope>NUCLEOTIDE SEQUENCE</scope>
    <source>
        <strain evidence="2">PM02</strain>
    </source>
</reference>
<keyword evidence="3" id="KW-1185">Reference proteome</keyword>
<sequence length="79" mass="9095">MAHHLQDVRTRKRATTIQRKKGKHLGPTSWLRSSGGNPTKYEQACMTSSSTPRYLRVIYLPMDRRAHVQSLQDDFTQAP</sequence>
<comment type="caution">
    <text evidence="2">The sequence shown here is derived from an EMBL/GenBank/DDBJ whole genome shotgun (WGS) entry which is preliminary data.</text>
</comment>